<feature type="region of interest" description="Disordered" evidence="2">
    <location>
        <begin position="131"/>
        <end position="266"/>
    </location>
</feature>
<dbReference type="GO" id="GO:0003712">
    <property type="term" value="F:transcription coregulator activity"/>
    <property type="evidence" value="ECO:0007669"/>
    <property type="project" value="TreeGrafter"/>
</dbReference>
<sequence>MESPNKRLKPSPLDLSTQADYIPLSNFDEESHSHPEYLDIRNAQSKPQPLATRDTHDGGEGSRPFQRSQQQQAKFDRLNAKDRPKSKHPLPGFRNWILVKTKFGRRFVHDTETRQSLWKIPRDIQAGVDELDQSDRLQREKDENARWAEKQLLQMKQESRADPGVGSAELNESKRSRRRRSESLQREDEEAMMAELAAQEQAAEEEDVKETVHNVDQVMQQRQQQQASYDSDSSYEEVEVTDSEGEEDGELPIVEQPQANDAQDEDPVEFGEDDIAYQLAAMGEDYGLDPAEYGEGDGMQYEEDGEPLGLSEEDAILLFKDMLSDHRVSPFTPWDRIVADQSEASILHDDRYTVLPSMKARREVFDSWVKETAATLKEQRERLEKLDPRIPYLAFLHEKATPKLYWPEFKRRYKREAAMNDRKLQEKDREKLYRDYINRLKLPESTRKADFVNLLKGIPHKDLNNATSADALPQQALSHLHFISVPISTRDQILRSHIRSLPAPPTLEEVALNAEEASEREQRRKRELAMAERQRKVNEDKRQAEIEERKARDRLKEAEREVEAAKSIRGNVKGQL</sequence>
<protein>
    <recommendedName>
        <fullName evidence="3">WW domain-containing protein</fullName>
    </recommendedName>
</protein>
<dbReference type="Pfam" id="PF01846">
    <property type="entry name" value="FF"/>
    <property type="match status" value="1"/>
</dbReference>
<name>A0A9P4Q1X0_9PEZI</name>
<dbReference type="Gene3D" id="1.10.10.440">
    <property type="entry name" value="FF domain"/>
    <property type="match status" value="1"/>
</dbReference>
<dbReference type="GO" id="GO:0005634">
    <property type="term" value="C:nucleus"/>
    <property type="evidence" value="ECO:0007669"/>
    <property type="project" value="TreeGrafter"/>
</dbReference>
<feature type="compositionally biased region" description="Acidic residues" evidence="2">
    <location>
        <begin position="233"/>
        <end position="250"/>
    </location>
</feature>
<organism evidence="4 5">
    <name type="scientific">Polychaeton citri CBS 116435</name>
    <dbReference type="NCBI Taxonomy" id="1314669"/>
    <lineage>
        <taxon>Eukaryota</taxon>
        <taxon>Fungi</taxon>
        <taxon>Dikarya</taxon>
        <taxon>Ascomycota</taxon>
        <taxon>Pezizomycotina</taxon>
        <taxon>Dothideomycetes</taxon>
        <taxon>Dothideomycetidae</taxon>
        <taxon>Capnodiales</taxon>
        <taxon>Capnodiaceae</taxon>
        <taxon>Polychaeton</taxon>
    </lineage>
</organism>
<feature type="compositionally biased region" description="Basic and acidic residues" evidence="2">
    <location>
        <begin position="74"/>
        <end position="83"/>
    </location>
</feature>
<dbReference type="EMBL" id="MU003832">
    <property type="protein sequence ID" value="KAF2717995.1"/>
    <property type="molecule type" value="Genomic_DNA"/>
</dbReference>
<dbReference type="InterPro" id="IPR036517">
    <property type="entry name" value="FF_domain_sf"/>
</dbReference>
<feature type="region of interest" description="Disordered" evidence="2">
    <location>
        <begin position="514"/>
        <end position="576"/>
    </location>
</feature>
<dbReference type="GO" id="GO:0070063">
    <property type="term" value="F:RNA polymerase binding"/>
    <property type="evidence" value="ECO:0007669"/>
    <property type="project" value="InterPro"/>
</dbReference>
<dbReference type="Gene3D" id="2.20.70.10">
    <property type="match status" value="1"/>
</dbReference>
<dbReference type="PANTHER" id="PTHR15377:SF3">
    <property type="entry name" value="WW DOMAIN-CONTAINING PROTEIN"/>
    <property type="match status" value="1"/>
</dbReference>
<feature type="region of interest" description="Disordered" evidence="2">
    <location>
        <begin position="287"/>
        <end position="306"/>
    </location>
</feature>
<keyword evidence="5" id="KW-1185">Reference proteome</keyword>
<dbReference type="InterPro" id="IPR002713">
    <property type="entry name" value="FF_domain"/>
</dbReference>
<dbReference type="InterPro" id="IPR045148">
    <property type="entry name" value="TCRG1-like"/>
</dbReference>
<evidence type="ECO:0000313" key="4">
    <source>
        <dbReference type="EMBL" id="KAF2717995.1"/>
    </source>
</evidence>
<feature type="compositionally biased region" description="Low complexity" evidence="2">
    <location>
        <begin position="215"/>
        <end position="232"/>
    </location>
</feature>
<feature type="compositionally biased region" description="Basic and acidic residues" evidence="2">
    <location>
        <begin position="133"/>
        <end position="149"/>
    </location>
</feature>
<evidence type="ECO:0000256" key="2">
    <source>
        <dbReference type="SAM" id="MobiDB-lite"/>
    </source>
</evidence>
<dbReference type="AlphaFoldDB" id="A0A9P4Q1X0"/>
<dbReference type="InterPro" id="IPR001202">
    <property type="entry name" value="WW_dom"/>
</dbReference>
<dbReference type="Proteomes" id="UP000799441">
    <property type="component" value="Unassembled WGS sequence"/>
</dbReference>
<dbReference type="SUPFAM" id="SSF81698">
    <property type="entry name" value="FF domain"/>
    <property type="match status" value="1"/>
</dbReference>
<feature type="compositionally biased region" description="Basic and acidic residues" evidence="2">
    <location>
        <begin position="517"/>
        <end position="566"/>
    </location>
</feature>
<dbReference type="OrthoDB" id="410044at2759"/>
<dbReference type="PANTHER" id="PTHR15377">
    <property type="entry name" value="TRANSCRIPTION ELONGATION REGULATOR 1"/>
    <property type="match status" value="1"/>
</dbReference>
<evidence type="ECO:0000256" key="1">
    <source>
        <dbReference type="ARBA" id="ARBA00022737"/>
    </source>
</evidence>
<feature type="compositionally biased region" description="Acidic residues" evidence="2">
    <location>
        <begin position="292"/>
        <end position="306"/>
    </location>
</feature>
<gene>
    <name evidence="4" type="ORF">K431DRAFT_288043</name>
</gene>
<feature type="domain" description="WW" evidence="3">
    <location>
        <begin position="96"/>
        <end position="123"/>
    </location>
</feature>
<evidence type="ECO:0000259" key="3">
    <source>
        <dbReference type="PROSITE" id="PS50020"/>
    </source>
</evidence>
<proteinExistence type="predicted"/>
<keyword evidence="1" id="KW-0677">Repeat</keyword>
<comment type="caution">
    <text evidence="4">The sequence shown here is derived from an EMBL/GenBank/DDBJ whole genome shotgun (WGS) entry which is preliminary data.</text>
</comment>
<feature type="compositionally biased region" description="Basic and acidic residues" evidence="2">
    <location>
        <begin position="29"/>
        <end position="39"/>
    </location>
</feature>
<dbReference type="PROSITE" id="PS50020">
    <property type="entry name" value="WW_DOMAIN_2"/>
    <property type="match status" value="1"/>
</dbReference>
<accession>A0A9P4Q1X0</accession>
<feature type="region of interest" description="Disordered" evidence="2">
    <location>
        <begin position="1"/>
        <end position="93"/>
    </location>
</feature>
<reference evidence="4" key="1">
    <citation type="journal article" date="2020" name="Stud. Mycol.">
        <title>101 Dothideomycetes genomes: a test case for predicting lifestyles and emergence of pathogens.</title>
        <authorList>
            <person name="Haridas S."/>
            <person name="Albert R."/>
            <person name="Binder M."/>
            <person name="Bloem J."/>
            <person name="Labutti K."/>
            <person name="Salamov A."/>
            <person name="Andreopoulos B."/>
            <person name="Baker S."/>
            <person name="Barry K."/>
            <person name="Bills G."/>
            <person name="Bluhm B."/>
            <person name="Cannon C."/>
            <person name="Castanera R."/>
            <person name="Culley D."/>
            <person name="Daum C."/>
            <person name="Ezra D."/>
            <person name="Gonzalez J."/>
            <person name="Henrissat B."/>
            <person name="Kuo A."/>
            <person name="Liang C."/>
            <person name="Lipzen A."/>
            <person name="Lutzoni F."/>
            <person name="Magnuson J."/>
            <person name="Mondo S."/>
            <person name="Nolan M."/>
            <person name="Ohm R."/>
            <person name="Pangilinan J."/>
            <person name="Park H.-J."/>
            <person name="Ramirez L."/>
            <person name="Alfaro M."/>
            <person name="Sun H."/>
            <person name="Tritt A."/>
            <person name="Yoshinaga Y."/>
            <person name="Zwiers L.-H."/>
            <person name="Turgeon B."/>
            <person name="Goodwin S."/>
            <person name="Spatafora J."/>
            <person name="Crous P."/>
            <person name="Grigoriev I."/>
        </authorList>
    </citation>
    <scope>NUCLEOTIDE SEQUENCE</scope>
    <source>
        <strain evidence="4">CBS 116435</strain>
    </source>
</reference>
<evidence type="ECO:0000313" key="5">
    <source>
        <dbReference type="Proteomes" id="UP000799441"/>
    </source>
</evidence>